<protein>
    <submittedName>
        <fullName evidence="2">Uncharacterized protein</fullName>
    </submittedName>
</protein>
<organism evidence="2 3">
    <name type="scientific">Caerostris darwini</name>
    <dbReference type="NCBI Taxonomy" id="1538125"/>
    <lineage>
        <taxon>Eukaryota</taxon>
        <taxon>Metazoa</taxon>
        <taxon>Ecdysozoa</taxon>
        <taxon>Arthropoda</taxon>
        <taxon>Chelicerata</taxon>
        <taxon>Arachnida</taxon>
        <taxon>Araneae</taxon>
        <taxon>Araneomorphae</taxon>
        <taxon>Entelegynae</taxon>
        <taxon>Araneoidea</taxon>
        <taxon>Araneidae</taxon>
        <taxon>Caerostris</taxon>
    </lineage>
</organism>
<feature type="compositionally biased region" description="Polar residues" evidence="1">
    <location>
        <begin position="18"/>
        <end position="36"/>
    </location>
</feature>
<evidence type="ECO:0000313" key="3">
    <source>
        <dbReference type="Proteomes" id="UP001054837"/>
    </source>
</evidence>
<feature type="region of interest" description="Disordered" evidence="1">
    <location>
        <begin position="1"/>
        <end position="39"/>
    </location>
</feature>
<dbReference type="AlphaFoldDB" id="A0AAV4SNW7"/>
<reference evidence="2 3" key="1">
    <citation type="submission" date="2021-06" db="EMBL/GenBank/DDBJ databases">
        <title>Caerostris darwini draft genome.</title>
        <authorList>
            <person name="Kono N."/>
            <person name="Arakawa K."/>
        </authorList>
    </citation>
    <scope>NUCLEOTIDE SEQUENCE [LARGE SCALE GENOMIC DNA]</scope>
</reference>
<dbReference type="Proteomes" id="UP001054837">
    <property type="component" value="Unassembled WGS sequence"/>
</dbReference>
<dbReference type="EMBL" id="BPLQ01008196">
    <property type="protein sequence ID" value="GIY35689.1"/>
    <property type="molecule type" value="Genomic_DNA"/>
</dbReference>
<feature type="compositionally biased region" description="Basic and acidic residues" evidence="1">
    <location>
        <begin position="1"/>
        <end position="17"/>
    </location>
</feature>
<gene>
    <name evidence="2" type="ORF">CDAR_185221</name>
</gene>
<name>A0AAV4SNW7_9ARAC</name>
<accession>A0AAV4SNW7</accession>
<proteinExistence type="predicted"/>
<sequence>MGGDFKLMKEAYQKGSERGSQTPLHSPSPAISQQLSLHPPSKEIDKEAAASVVALALRPHPHPFPIPAARGSQTLSSPSFPPAIRQHLSLHPPSKESDKEVAASVVALAPPPPFPIP</sequence>
<evidence type="ECO:0000313" key="2">
    <source>
        <dbReference type="EMBL" id="GIY35689.1"/>
    </source>
</evidence>
<keyword evidence="3" id="KW-1185">Reference proteome</keyword>
<feature type="region of interest" description="Disordered" evidence="1">
    <location>
        <begin position="64"/>
        <end position="102"/>
    </location>
</feature>
<evidence type="ECO:0000256" key="1">
    <source>
        <dbReference type="SAM" id="MobiDB-lite"/>
    </source>
</evidence>
<comment type="caution">
    <text evidence="2">The sequence shown here is derived from an EMBL/GenBank/DDBJ whole genome shotgun (WGS) entry which is preliminary data.</text>
</comment>